<name>A0A0K2V4S5_LEPSM</name>
<organism evidence="1">
    <name type="scientific">Lepeophtheirus salmonis</name>
    <name type="common">Salmon louse</name>
    <name type="synonym">Caligus salmonis</name>
    <dbReference type="NCBI Taxonomy" id="72036"/>
    <lineage>
        <taxon>Eukaryota</taxon>
        <taxon>Metazoa</taxon>
        <taxon>Ecdysozoa</taxon>
        <taxon>Arthropoda</taxon>
        <taxon>Crustacea</taxon>
        <taxon>Multicrustacea</taxon>
        <taxon>Hexanauplia</taxon>
        <taxon>Copepoda</taxon>
        <taxon>Siphonostomatoida</taxon>
        <taxon>Caligidae</taxon>
        <taxon>Lepeophtheirus</taxon>
    </lineage>
</organism>
<dbReference type="AlphaFoldDB" id="A0A0K2V4S5"/>
<feature type="non-terminal residue" evidence="1">
    <location>
        <position position="54"/>
    </location>
</feature>
<evidence type="ECO:0000313" key="1">
    <source>
        <dbReference type="EMBL" id="CDW45543.1"/>
    </source>
</evidence>
<reference evidence="1" key="1">
    <citation type="submission" date="2014-05" db="EMBL/GenBank/DDBJ databases">
        <authorList>
            <person name="Chronopoulou M."/>
        </authorList>
    </citation>
    <scope>NUCLEOTIDE SEQUENCE</scope>
    <source>
        <tissue evidence="1">Whole organism</tissue>
    </source>
</reference>
<accession>A0A0K2V4S5</accession>
<protein>
    <submittedName>
        <fullName evidence="1">Uncharacterized protein</fullName>
    </submittedName>
</protein>
<proteinExistence type="predicted"/>
<sequence length="54" mass="5769">INLKIKILCNIFVEFIIHKDSCLKSYKGAAGGGGLEHFEPSPSGGFVFAVTLSN</sequence>
<dbReference type="EMBL" id="HACA01028182">
    <property type="protein sequence ID" value="CDW45543.1"/>
    <property type="molecule type" value="Transcribed_RNA"/>
</dbReference>
<feature type="non-terminal residue" evidence="1">
    <location>
        <position position="1"/>
    </location>
</feature>